<evidence type="ECO:0000259" key="11">
    <source>
        <dbReference type="PROSITE" id="PS50850"/>
    </source>
</evidence>
<feature type="transmembrane region" description="Helical" evidence="10">
    <location>
        <begin position="185"/>
        <end position="207"/>
    </location>
</feature>
<feature type="transmembrane region" description="Helical" evidence="10">
    <location>
        <begin position="93"/>
        <end position="112"/>
    </location>
</feature>
<keyword evidence="3" id="KW-0813">Transport</keyword>
<evidence type="ECO:0000256" key="3">
    <source>
        <dbReference type="ARBA" id="ARBA00022448"/>
    </source>
</evidence>
<proteinExistence type="inferred from homology"/>
<dbReference type="FunFam" id="1.20.1250.20:FF:000018">
    <property type="entry name" value="MFS transporter permease"/>
    <property type="match status" value="1"/>
</dbReference>
<dbReference type="SUPFAM" id="SSF103473">
    <property type="entry name" value="MFS general substrate transporter"/>
    <property type="match status" value="1"/>
</dbReference>
<feature type="transmembrane region" description="Helical" evidence="10">
    <location>
        <begin position="286"/>
        <end position="308"/>
    </location>
</feature>
<sequence>MKVHSMSEQAINDSVLVRAVNKAKWRIIPCLIVMYLMSYLDRVNVSFAKSAYQASTGISDAAFAFGAGIFFLSYALFELPSNLLMHRVGPRAWLVRIMVTWGLVSAAMSFAWNEQTFYFLRVLLGIVEAGFFPTAIYFIAQWFPSRFRAHIMGIFYFGSPIALIIGGPLSGLLLDLLGFGGWEGWQIMFAVEGLAASVLGVVLWFFLHNSPKDVKWLTVEEKQALTAALDEEKADKARAGHTRFIDAIKSPVLLHFAAIYFLIQITGLGVAFYLPTQVAALLGVNIGLMVGLVTAIPWLCALVAGATWPGLAARLGRARLFGTISLCCIALGLVSSAHGSPLFAIAALSFVTMGIMTAQPIFWTWPTRYYGGAAAAASFALINSCGAVGGFVAPNLRTWAEIYFHTPTAGLYALAIAAVIAVVLFILLPSEDKKSFISKERVMNATTPEKILVLTEQFKNSDSIFDPLRQAGYEVEVNETFRLPNEQELISKLQQNVVATIAGGEPYTENVFAQAANLKIVARWGVGYDKVNVPAATAAGVPIAMAFGANHESVAEFAYAMALTLACRLPQRDAMVKRGEWRFDGFHPGLWGRTAGVIGLGRIGYAMARRCHAAEMRILVCDPWASDELLASLNAERVDLETLLRNADLVSVHAPSTPESRHTINADTLAMMKPGAILVNTSRGPLINEEALVEALKSGHLSGVGLDVYEVEPLPASSPLRQFDNVLLSPHVSGMDRMAERLVTERCINNILNYLKGEKDALKPYVINPDTLK</sequence>
<comment type="subcellular location">
    <subcellularLocation>
        <location evidence="1">Membrane</location>
        <topology evidence="1">Multi-pass membrane protein</topology>
    </subcellularLocation>
</comment>
<keyword evidence="6 10" id="KW-1133">Transmembrane helix</keyword>
<dbReference type="PROSITE" id="PS50850">
    <property type="entry name" value="MFS"/>
    <property type="match status" value="1"/>
</dbReference>
<dbReference type="GO" id="GO:0005886">
    <property type="term" value="C:plasma membrane"/>
    <property type="evidence" value="ECO:0007669"/>
    <property type="project" value="TreeGrafter"/>
</dbReference>
<dbReference type="InterPro" id="IPR036259">
    <property type="entry name" value="MFS_trans_sf"/>
</dbReference>
<dbReference type="Proteomes" id="UP000005723">
    <property type="component" value="Unassembled WGS sequence"/>
</dbReference>
<evidence type="ECO:0000256" key="5">
    <source>
        <dbReference type="ARBA" id="ARBA00022692"/>
    </source>
</evidence>
<keyword evidence="4" id="KW-0963">Cytoplasm</keyword>
<dbReference type="InterPro" id="IPR036291">
    <property type="entry name" value="NAD(P)-bd_dom_sf"/>
</dbReference>
<dbReference type="PANTHER" id="PTHR43791">
    <property type="entry name" value="PERMEASE-RELATED"/>
    <property type="match status" value="1"/>
</dbReference>
<dbReference type="FunFam" id="3.40.50.720:FF:000203">
    <property type="entry name" value="D-3-phosphoglycerate dehydrogenase (SerA)"/>
    <property type="match status" value="1"/>
</dbReference>
<dbReference type="CDD" id="cd12172">
    <property type="entry name" value="PGDH_like_2"/>
    <property type="match status" value="1"/>
</dbReference>
<accession>D4E488</accession>
<evidence type="ECO:0000313" key="13">
    <source>
        <dbReference type="Proteomes" id="UP000005723"/>
    </source>
</evidence>
<feature type="transmembrane region" description="Helical" evidence="10">
    <location>
        <begin position="320"/>
        <end position="337"/>
    </location>
</feature>
<keyword evidence="9 10" id="KW-0472">Membrane</keyword>
<dbReference type="GO" id="GO:0016616">
    <property type="term" value="F:oxidoreductase activity, acting on the CH-OH group of donors, NAD or NADP as acceptor"/>
    <property type="evidence" value="ECO:0007669"/>
    <property type="project" value="InterPro"/>
</dbReference>
<dbReference type="SUPFAM" id="SSF52283">
    <property type="entry name" value="Formate/glycerate dehydrogenase catalytic domain-like"/>
    <property type="match status" value="1"/>
</dbReference>
<dbReference type="Gene3D" id="1.20.1250.20">
    <property type="entry name" value="MFS general substrate transporter like domains"/>
    <property type="match status" value="2"/>
</dbReference>
<evidence type="ECO:0000256" key="9">
    <source>
        <dbReference type="ARBA" id="ARBA00023136"/>
    </source>
</evidence>
<evidence type="ECO:0000313" key="12">
    <source>
        <dbReference type="EMBL" id="EFE95297.1"/>
    </source>
</evidence>
<feature type="transmembrane region" description="Helical" evidence="10">
    <location>
        <begin position="252"/>
        <end position="274"/>
    </location>
</feature>
<feature type="transmembrane region" description="Helical" evidence="10">
    <location>
        <begin position="343"/>
        <end position="362"/>
    </location>
</feature>
<feature type="transmembrane region" description="Helical" evidence="10">
    <location>
        <begin position="61"/>
        <end position="81"/>
    </location>
</feature>
<dbReference type="Pfam" id="PF02826">
    <property type="entry name" value="2-Hacid_dh_C"/>
    <property type="match status" value="1"/>
</dbReference>
<dbReference type="InterPro" id="IPR006139">
    <property type="entry name" value="D-isomer_2_OHA_DH_cat_dom"/>
</dbReference>
<dbReference type="SUPFAM" id="SSF51735">
    <property type="entry name" value="NAD(P)-binding Rossmann-fold domains"/>
    <property type="match status" value="1"/>
</dbReference>
<keyword evidence="7" id="KW-0560">Oxidoreductase</keyword>
<protein>
    <submittedName>
        <fullName evidence="12">Transporter, major facilitator family protein</fullName>
    </submittedName>
</protein>
<dbReference type="PROSITE" id="PS00065">
    <property type="entry name" value="D_2_HYDROXYACID_DH_1"/>
    <property type="match status" value="1"/>
</dbReference>
<evidence type="ECO:0000256" key="2">
    <source>
        <dbReference type="ARBA" id="ARBA00005854"/>
    </source>
</evidence>
<dbReference type="HOGENOM" id="CLU_361653_0_0_6"/>
<gene>
    <name evidence="12" type="ORF">HMPREF0758_2988</name>
</gene>
<dbReference type="Pfam" id="PF07690">
    <property type="entry name" value="MFS_1"/>
    <property type="match status" value="1"/>
</dbReference>
<evidence type="ECO:0000256" key="10">
    <source>
        <dbReference type="SAM" id="Phobius"/>
    </source>
</evidence>
<dbReference type="AlphaFoldDB" id="D4E488"/>
<organism evidence="12 13">
    <name type="scientific">Serratia odorifera DSM 4582</name>
    <dbReference type="NCBI Taxonomy" id="667129"/>
    <lineage>
        <taxon>Bacteria</taxon>
        <taxon>Pseudomonadati</taxon>
        <taxon>Pseudomonadota</taxon>
        <taxon>Gammaproteobacteria</taxon>
        <taxon>Enterobacterales</taxon>
        <taxon>Yersiniaceae</taxon>
        <taxon>Serratia</taxon>
    </lineage>
</organism>
<feature type="domain" description="Major facilitator superfamily (MFS) profile" evidence="11">
    <location>
        <begin position="27"/>
        <end position="433"/>
    </location>
</feature>
<comment type="caution">
    <text evidence="12">The sequence shown here is derived from an EMBL/GenBank/DDBJ whole genome shotgun (WGS) entry which is preliminary data.</text>
</comment>
<dbReference type="STRING" id="667129.HMPREF0758_2988"/>
<comment type="similarity">
    <text evidence="2">Belongs to the D-isomer specific 2-hydroxyacid dehydrogenase family.</text>
</comment>
<keyword evidence="8" id="KW-0520">NAD</keyword>
<dbReference type="Gene3D" id="3.40.50.720">
    <property type="entry name" value="NAD(P)-binding Rossmann-like Domain"/>
    <property type="match status" value="2"/>
</dbReference>
<keyword evidence="13" id="KW-1185">Reference proteome</keyword>
<dbReference type="GO" id="GO:0022857">
    <property type="term" value="F:transmembrane transporter activity"/>
    <property type="evidence" value="ECO:0007669"/>
    <property type="project" value="InterPro"/>
</dbReference>
<dbReference type="PROSITE" id="PS00671">
    <property type="entry name" value="D_2_HYDROXYACID_DH_3"/>
    <property type="match status" value="1"/>
</dbReference>
<feature type="transmembrane region" description="Helical" evidence="10">
    <location>
        <begin position="23"/>
        <end position="41"/>
    </location>
</feature>
<dbReference type="PANTHER" id="PTHR43791:SF30">
    <property type="entry name" value="INNER MEMBRANE TRANSPORT PROTEIN RHMT"/>
    <property type="match status" value="1"/>
</dbReference>
<evidence type="ECO:0000256" key="8">
    <source>
        <dbReference type="ARBA" id="ARBA00023027"/>
    </source>
</evidence>
<evidence type="ECO:0000256" key="6">
    <source>
        <dbReference type="ARBA" id="ARBA00022989"/>
    </source>
</evidence>
<feature type="transmembrane region" description="Helical" evidence="10">
    <location>
        <begin position="369"/>
        <end position="389"/>
    </location>
</feature>
<dbReference type="EMBL" id="ADBY01000048">
    <property type="protein sequence ID" value="EFE95297.1"/>
    <property type="molecule type" value="Genomic_DNA"/>
</dbReference>
<dbReference type="InterPro" id="IPR011701">
    <property type="entry name" value="MFS"/>
</dbReference>
<name>D4E488_SEROD</name>
<evidence type="ECO:0000256" key="1">
    <source>
        <dbReference type="ARBA" id="ARBA00004141"/>
    </source>
</evidence>
<dbReference type="InterPro" id="IPR020846">
    <property type="entry name" value="MFS_dom"/>
</dbReference>
<feature type="transmembrane region" description="Helical" evidence="10">
    <location>
        <begin position="151"/>
        <end position="173"/>
    </location>
</feature>
<evidence type="ECO:0000256" key="7">
    <source>
        <dbReference type="ARBA" id="ARBA00023002"/>
    </source>
</evidence>
<keyword evidence="5 10" id="KW-0812">Transmembrane</keyword>
<dbReference type="Pfam" id="PF00389">
    <property type="entry name" value="2-Hacid_dh"/>
    <property type="match status" value="1"/>
</dbReference>
<feature type="transmembrane region" description="Helical" evidence="10">
    <location>
        <begin position="409"/>
        <end position="428"/>
    </location>
</feature>
<dbReference type="InterPro" id="IPR029753">
    <property type="entry name" value="D-isomer_DH_CS"/>
</dbReference>
<dbReference type="GO" id="GO:0051287">
    <property type="term" value="F:NAD binding"/>
    <property type="evidence" value="ECO:0007669"/>
    <property type="project" value="InterPro"/>
</dbReference>
<dbReference type="CDD" id="cd17319">
    <property type="entry name" value="MFS_ExuT_GudP_like"/>
    <property type="match status" value="1"/>
</dbReference>
<dbReference type="InterPro" id="IPR006140">
    <property type="entry name" value="D-isomer_DH_NAD-bd"/>
</dbReference>
<dbReference type="InterPro" id="IPR029752">
    <property type="entry name" value="D-isomer_DH_CS1"/>
</dbReference>
<feature type="transmembrane region" description="Helical" evidence="10">
    <location>
        <begin position="118"/>
        <end position="139"/>
    </location>
</feature>
<reference evidence="12 13" key="1">
    <citation type="submission" date="2010-01" db="EMBL/GenBank/DDBJ databases">
        <authorList>
            <person name="Muzny D."/>
            <person name="Qin X."/>
            <person name="Deng J."/>
            <person name="Jiang H."/>
            <person name="Liu Y."/>
            <person name="Qu J."/>
            <person name="Song X.-Z."/>
            <person name="Zhang L."/>
            <person name="Thornton R."/>
            <person name="Coyle M."/>
            <person name="Francisco L."/>
            <person name="Jackson L."/>
            <person name="Javaid M."/>
            <person name="Korchina V."/>
            <person name="Kovar C."/>
            <person name="Mata R."/>
            <person name="Mathew T."/>
            <person name="Ngo R."/>
            <person name="Nguyen L."/>
            <person name="Nguyen N."/>
            <person name="Okwuonu G."/>
            <person name="Ongeri F."/>
            <person name="Pham C."/>
            <person name="Simmons D."/>
            <person name="Wilczek-Boney K."/>
            <person name="Hale W."/>
            <person name="Jakkamsetti A."/>
            <person name="Pham P."/>
            <person name="Ruth R."/>
            <person name="San Lucas F."/>
            <person name="Warren J."/>
            <person name="Zhang J."/>
            <person name="Zhao Z."/>
            <person name="Zhou C."/>
            <person name="Zhu D."/>
            <person name="Lee S."/>
            <person name="Bess C."/>
            <person name="Blankenburg K."/>
            <person name="Forbes L."/>
            <person name="Fu Q."/>
            <person name="Gubbala S."/>
            <person name="Hirani K."/>
            <person name="Jayaseelan J.C."/>
            <person name="Lara F."/>
            <person name="Munidasa M."/>
            <person name="Palculict T."/>
            <person name="Patil S."/>
            <person name="Pu L.-L."/>
            <person name="Saada N."/>
            <person name="Tang L."/>
            <person name="Weissenberger G."/>
            <person name="Zhu Y."/>
            <person name="Hemphill L."/>
            <person name="Shang Y."/>
            <person name="Youmans B."/>
            <person name="Ayvaz T."/>
            <person name="Ross M."/>
            <person name="Santibanez J."/>
            <person name="Aqrawi P."/>
            <person name="Gross S."/>
            <person name="Joshi V."/>
            <person name="Fowler G."/>
            <person name="Nazareth L."/>
            <person name="Reid J."/>
            <person name="Worley K."/>
            <person name="Petrosino J."/>
            <person name="Highlander S."/>
            <person name="Gibbs R."/>
        </authorList>
    </citation>
    <scope>NUCLEOTIDE SEQUENCE [LARGE SCALE GENOMIC DNA]</scope>
    <source>
        <strain evidence="12 13">DSM 4582</strain>
    </source>
</reference>
<evidence type="ECO:0000256" key="4">
    <source>
        <dbReference type="ARBA" id="ARBA00022490"/>
    </source>
</evidence>